<dbReference type="PIRSF" id="PIRSF000193">
    <property type="entry name" value="Pyrrol-5-carb_rd"/>
    <property type="match status" value="1"/>
</dbReference>
<proteinExistence type="inferred from homology"/>
<comment type="catalytic activity">
    <reaction evidence="4">
        <text>L-proline + NAD(+) = (S)-1-pyrroline-5-carboxylate + NADH + 2 H(+)</text>
        <dbReference type="Rhea" id="RHEA:14105"/>
        <dbReference type="ChEBI" id="CHEBI:15378"/>
        <dbReference type="ChEBI" id="CHEBI:17388"/>
        <dbReference type="ChEBI" id="CHEBI:57540"/>
        <dbReference type="ChEBI" id="CHEBI:57945"/>
        <dbReference type="ChEBI" id="CHEBI:60039"/>
        <dbReference type="EC" id="1.5.1.2"/>
    </reaction>
</comment>
<dbReference type="RefSeq" id="WP_379056440.1">
    <property type="nucleotide sequence ID" value="NZ_JBHTKB010000001.1"/>
</dbReference>
<keyword evidence="4 6" id="KW-0641">Proline biosynthesis</keyword>
<dbReference type="Proteomes" id="UP001597128">
    <property type="component" value="Unassembled WGS sequence"/>
</dbReference>
<accession>A0ABW3F403</accession>
<comment type="subcellular location">
    <subcellularLocation>
        <location evidence="4">Cytoplasm</location>
    </subcellularLocation>
</comment>
<evidence type="ECO:0000259" key="7">
    <source>
        <dbReference type="Pfam" id="PF03807"/>
    </source>
</evidence>
<dbReference type="HAMAP" id="MF_01925">
    <property type="entry name" value="P5C_reductase"/>
    <property type="match status" value="1"/>
</dbReference>
<feature type="domain" description="Pyrroline-5-carboxylate reductase dimerisation" evidence="8">
    <location>
        <begin position="165"/>
        <end position="269"/>
    </location>
</feature>
<evidence type="ECO:0000256" key="6">
    <source>
        <dbReference type="RuleBase" id="RU003903"/>
    </source>
</evidence>
<evidence type="ECO:0000256" key="3">
    <source>
        <dbReference type="ARBA" id="ARBA00023002"/>
    </source>
</evidence>
<sequence>MSTPASPRIAFIGGGNMAQALITGLKQRAFAMQQITVIDPDAGKHQQLQDKLGVRTAAALSEQALQADVIVLAVKPQQLKAVAESLAPLLRSQLVISVAAGIRTADLSRWLNGYRTLVRTMPNTPAQIQAGVTGVFALAEVNDAQRQLTDSLLQAAGEVVWLTDEAQLDAVTAISGSGPAYVFLLIEALTKAGVALGLDQAQAQQLSIATFKGASLLAAASETPIATLREQVTSKGGTTEQGLLSLNQHDIHAIMQHAAQQAANRAKTLGDELGAQ</sequence>
<dbReference type="GO" id="GO:0004735">
    <property type="term" value="F:pyrroline-5-carboxylate reductase activity"/>
    <property type="evidence" value="ECO:0007669"/>
    <property type="project" value="UniProtKB-EC"/>
</dbReference>
<dbReference type="InterPro" id="IPR036291">
    <property type="entry name" value="NAD(P)-bd_dom_sf"/>
</dbReference>
<evidence type="ECO:0000259" key="8">
    <source>
        <dbReference type="Pfam" id="PF14748"/>
    </source>
</evidence>
<evidence type="ECO:0000256" key="1">
    <source>
        <dbReference type="ARBA" id="ARBA00005525"/>
    </source>
</evidence>
<dbReference type="InterPro" id="IPR029036">
    <property type="entry name" value="P5CR_dimer"/>
</dbReference>
<evidence type="ECO:0000313" key="9">
    <source>
        <dbReference type="EMBL" id="MFD0913172.1"/>
    </source>
</evidence>
<name>A0ABW3F403_9PROT</name>
<dbReference type="PANTHER" id="PTHR11645">
    <property type="entry name" value="PYRROLINE-5-CARBOXYLATE REDUCTASE"/>
    <property type="match status" value="1"/>
</dbReference>
<keyword evidence="2 4" id="KW-0521">NADP</keyword>
<reference evidence="10" key="1">
    <citation type="journal article" date="2019" name="Int. J. Syst. Evol. Microbiol.">
        <title>The Global Catalogue of Microorganisms (GCM) 10K type strain sequencing project: providing services to taxonomists for standard genome sequencing and annotation.</title>
        <authorList>
            <consortium name="The Broad Institute Genomics Platform"/>
            <consortium name="The Broad Institute Genome Sequencing Center for Infectious Disease"/>
            <person name="Wu L."/>
            <person name="Ma J."/>
        </authorList>
    </citation>
    <scope>NUCLEOTIDE SEQUENCE [LARGE SCALE GENOMIC DNA]</scope>
    <source>
        <strain evidence="10">CCUG 58412</strain>
    </source>
</reference>
<dbReference type="Gene3D" id="3.40.50.720">
    <property type="entry name" value="NAD(P)-binding Rossmann-like Domain"/>
    <property type="match status" value="1"/>
</dbReference>
<evidence type="ECO:0000256" key="4">
    <source>
        <dbReference type="HAMAP-Rule" id="MF_01925"/>
    </source>
</evidence>
<dbReference type="InterPro" id="IPR028939">
    <property type="entry name" value="P5C_Rdtase_cat_N"/>
</dbReference>
<organism evidence="9 10">
    <name type="scientific">Methylophilus luteus</name>
    <dbReference type="NCBI Taxonomy" id="640108"/>
    <lineage>
        <taxon>Bacteria</taxon>
        <taxon>Pseudomonadati</taxon>
        <taxon>Pseudomonadota</taxon>
        <taxon>Betaproteobacteria</taxon>
        <taxon>Nitrosomonadales</taxon>
        <taxon>Methylophilaceae</taxon>
        <taxon>Methylophilus</taxon>
    </lineage>
</organism>
<dbReference type="Pfam" id="PF14748">
    <property type="entry name" value="P5CR_dimer"/>
    <property type="match status" value="1"/>
</dbReference>
<dbReference type="InterPro" id="IPR008927">
    <property type="entry name" value="6-PGluconate_DH-like_C_sf"/>
</dbReference>
<gene>
    <name evidence="4 9" type="primary">proC</name>
    <name evidence="9" type="ORF">ACFQ1Z_06405</name>
</gene>
<dbReference type="PROSITE" id="PS00521">
    <property type="entry name" value="P5CR"/>
    <property type="match status" value="1"/>
</dbReference>
<dbReference type="Pfam" id="PF03807">
    <property type="entry name" value="F420_oxidored"/>
    <property type="match status" value="1"/>
</dbReference>
<comment type="pathway">
    <text evidence="4 6">Amino-acid biosynthesis; L-proline biosynthesis; L-proline from L-glutamate 5-semialdehyde: step 1/1.</text>
</comment>
<dbReference type="Gene3D" id="1.10.3730.10">
    <property type="entry name" value="ProC C-terminal domain-like"/>
    <property type="match status" value="1"/>
</dbReference>
<comment type="catalytic activity">
    <reaction evidence="4 6">
        <text>L-proline + NADP(+) = (S)-1-pyrroline-5-carboxylate + NADPH + 2 H(+)</text>
        <dbReference type="Rhea" id="RHEA:14109"/>
        <dbReference type="ChEBI" id="CHEBI:15378"/>
        <dbReference type="ChEBI" id="CHEBI:17388"/>
        <dbReference type="ChEBI" id="CHEBI:57783"/>
        <dbReference type="ChEBI" id="CHEBI:58349"/>
        <dbReference type="ChEBI" id="CHEBI:60039"/>
        <dbReference type="EC" id="1.5.1.2"/>
    </reaction>
</comment>
<dbReference type="InterPro" id="IPR000304">
    <property type="entry name" value="Pyrroline-COOH_reductase"/>
</dbReference>
<evidence type="ECO:0000256" key="5">
    <source>
        <dbReference type="NCBIfam" id="TIGR00112"/>
    </source>
</evidence>
<evidence type="ECO:0000256" key="2">
    <source>
        <dbReference type="ARBA" id="ARBA00022857"/>
    </source>
</evidence>
<dbReference type="SUPFAM" id="SSF48179">
    <property type="entry name" value="6-phosphogluconate dehydrogenase C-terminal domain-like"/>
    <property type="match status" value="1"/>
</dbReference>
<comment type="caution">
    <text evidence="9">The sequence shown here is derived from an EMBL/GenBank/DDBJ whole genome shotgun (WGS) entry which is preliminary data.</text>
</comment>
<dbReference type="NCBIfam" id="TIGR00112">
    <property type="entry name" value="proC"/>
    <property type="match status" value="1"/>
</dbReference>
<keyword evidence="10" id="KW-1185">Reference proteome</keyword>
<feature type="domain" description="Pyrroline-5-carboxylate reductase catalytic N-terminal" evidence="7">
    <location>
        <begin position="8"/>
        <end position="101"/>
    </location>
</feature>
<dbReference type="EMBL" id="JBHTKB010000001">
    <property type="protein sequence ID" value="MFD0913172.1"/>
    <property type="molecule type" value="Genomic_DNA"/>
</dbReference>
<comment type="function">
    <text evidence="4">Catalyzes the reduction of 1-pyrroline-5-carboxylate (PCA) to L-proline.</text>
</comment>
<dbReference type="InterPro" id="IPR053790">
    <property type="entry name" value="P5CR-like_CS"/>
</dbReference>
<comment type="similarity">
    <text evidence="1 4 6">Belongs to the pyrroline-5-carboxylate reductase family.</text>
</comment>
<dbReference type="PANTHER" id="PTHR11645:SF0">
    <property type="entry name" value="PYRROLINE-5-CARBOXYLATE REDUCTASE 3"/>
    <property type="match status" value="1"/>
</dbReference>
<dbReference type="EC" id="1.5.1.2" evidence="4 5"/>
<evidence type="ECO:0000313" key="10">
    <source>
        <dbReference type="Proteomes" id="UP001597128"/>
    </source>
</evidence>
<keyword evidence="3 4" id="KW-0560">Oxidoreductase</keyword>
<keyword evidence="4" id="KW-0963">Cytoplasm</keyword>
<dbReference type="SUPFAM" id="SSF51735">
    <property type="entry name" value="NAD(P)-binding Rossmann-fold domains"/>
    <property type="match status" value="1"/>
</dbReference>
<protein>
    <recommendedName>
        <fullName evidence="4 5">Pyrroline-5-carboxylate reductase</fullName>
        <shortName evidence="4">P5C reductase</shortName>
        <shortName evidence="4">P5CR</shortName>
        <ecNumber evidence="4 5">1.5.1.2</ecNumber>
    </recommendedName>
    <alternativeName>
        <fullName evidence="4">PCA reductase</fullName>
    </alternativeName>
</protein>
<keyword evidence="4 6" id="KW-0028">Amino-acid biosynthesis</keyword>